<keyword evidence="2 3" id="KW-0732">Signal</keyword>
<dbReference type="RefSeq" id="WP_265677422.1">
    <property type="nucleotide sequence ID" value="NZ_JAKRRY010000047.1"/>
</dbReference>
<protein>
    <submittedName>
        <fullName evidence="4">DUF2057 domain-containing protein</fullName>
    </submittedName>
</protein>
<comment type="caution">
    <text evidence="4">The sequence shown here is derived from an EMBL/GenBank/DDBJ whole genome shotgun (WGS) entry which is preliminary data.</text>
</comment>
<dbReference type="InterPro" id="IPR018635">
    <property type="entry name" value="UPF0319"/>
</dbReference>
<evidence type="ECO:0000313" key="5">
    <source>
        <dbReference type="Proteomes" id="UP001155587"/>
    </source>
</evidence>
<evidence type="ECO:0000256" key="1">
    <source>
        <dbReference type="ARBA" id="ARBA00008490"/>
    </source>
</evidence>
<accession>A0A9X3CS74</accession>
<gene>
    <name evidence="4" type="ORF">MD535_22785</name>
</gene>
<dbReference type="Pfam" id="PF09829">
    <property type="entry name" value="DUF2057"/>
    <property type="match status" value="1"/>
</dbReference>
<keyword evidence="5" id="KW-1185">Reference proteome</keyword>
<name>A0A9X3CS74_9VIBR</name>
<proteinExistence type="inferred from homology"/>
<evidence type="ECO:0000313" key="4">
    <source>
        <dbReference type="EMBL" id="MCW8348821.1"/>
    </source>
</evidence>
<evidence type="ECO:0000256" key="2">
    <source>
        <dbReference type="ARBA" id="ARBA00022729"/>
    </source>
</evidence>
<dbReference type="Proteomes" id="UP001155587">
    <property type="component" value="Unassembled WGS sequence"/>
</dbReference>
<evidence type="ECO:0000256" key="3">
    <source>
        <dbReference type="SAM" id="SignalP"/>
    </source>
</evidence>
<organism evidence="4 5">
    <name type="scientific">Vibrio qingdaonensis</name>
    <dbReference type="NCBI Taxonomy" id="2829491"/>
    <lineage>
        <taxon>Bacteria</taxon>
        <taxon>Pseudomonadati</taxon>
        <taxon>Pseudomonadota</taxon>
        <taxon>Gammaproteobacteria</taxon>
        <taxon>Vibrionales</taxon>
        <taxon>Vibrionaceae</taxon>
        <taxon>Vibrio</taxon>
    </lineage>
</organism>
<feature type="chain" id="PRO_5040945288" evidence="3">
    <location>
        <begin position="22"/>
        <end position="218"/>
    </location>
</feature>
<sequence>MMKRVKTLLAGLILAPTMAYASVTVDIPIDVQLLTVNEKDVGFSSLGFDHKDSVTLNNGVNQLVFRITKVVSDGGNKGTKYTSVPLVATFDAADVELNIDVPKLRTLAQGSTFNDKPTFSVLQDGKEVNSLKKGKINAGLKFYSDTVAEVERFNKSNEPASLRNFGTVAAIPSESLPSESEVSTSKTAVNLNNVKAQFETLSKTDKEEFLSWAIKNLN</sequence>
<dbReference type="AlphaFoldDB" id="A0A9X3CS74"/>
<dbReference type="PANTHER" id="PTHR38108:SF1">
    <property type="entry name" value="UPF0319 PROTEIN YCCT"/>
    <property type="match status" value="1"/>
</dbReference>
<dbReference type="PANTHER" id="PTHR38108">
    <property type="entry name" value="UPF0319 PROTEIN YCCT"/>
    <property type="match status" value="1"/>
</dbReference>
<reference evidence="4" key="1">
    <citation type="submission" date="2022-02" db="EMBL/GenBank/DDBJ databases">
        <title>Vibrio sp. nov, a new bacterium isolated from seawater.</title>
        <authorList>
            <person name="Yuan Y."/>
        </authorList>
    </citation>
    <scope>NUCLEOTIDE SEQUENCE</scope>
    <source>
        <strain evidence="4">ZSDZ65</strain>
    </source>
</reference>
<feature type="signal peptide" evidence="3">
    <location>
        <begin position="1"/>
        <end position="21"/>
    </location>
</feature>
<dbReference type="EMBL" id="JAKRRY010000047">
    <property type="protein sequence ID" value="MCW8348821.1"/>
    <property type="molecule type" value="Genomic_DNA"/>
</dbReference>
<comment type="similarity">
    <text evidence="1">Belongs to the UPF0319 family.</text>
</comment>